<comment type="caution">
    <text evidence="2">The sequence shown here is derived from an EMBL/GenBank/DDBJ whole genome shotgun (WGS) entry which is preliminary data.</text>
</comment>
<reference evidence="2 3" key="1">
    <citation type="submission" date="2019-04" db="EMBL/GenBank/DDBJ databases">
        <title>Microbes associate with the intestines of laboratory mice.</title>
        <authorList>
            <person name="Navarre W."/>
            <person name="Wong E."/>
            <person name="Huang K."/>
            <person name="Tropini C."/>
            <person name="Ng K."/>
            <person name="Yu B."/>
        </authorList>
    </citation>
    <scope>NUCLEOTIDE SEQUENCE [LARGE SCALE GENOMIC DNA]</scope>
    <source>
        <strain evidence="2 3">NM62_B4-13</strain>
    </source>
</reference>
<organism evidence="2 3">
    <name type="scientific">Stenotrophomonas maltophilia</name>
    <name type="common">Pseudomonas maltophilia</name>
    <name type="synonym">Xanthomonas maltophilia</name>
    <dbReference type="NCBI Taxonomy" id="40324"/>
    <lineage>
        <taxon>Bacteria</taxon>
        <taxon>Pseudomonadati</taxon>
        <taxon>Pseudomonadota</taxon>
        <taxon>Gammaproteobacteria</taxon>
        <taxon>Lysobacterales</taxon>
        <taxon>Lysobacteraceae</taxon>
        <taxon>Stenotrophomonas</taxon>
        <taxon>Stenotrophomonas maltophilia group</taxon>
    </lineage>
</organism>
<evidence type="ECO:0000313" key="2">
    <source>
        <dbReference type="EMBL" id="TGY34545.1"/>
    </source>
</evidence>
<protein>
    <submittedName>
        <fullName evidence="2">DUF2752 domain-containing protein</fullName>
    </submittedName>
</protein>
<dbReference type="Proteomes" id="UP000306631">
    <property type="component" value="Unassembled WGS sequence"/>
</dbReference>
<dbReference type="EMBL" id="SRYW01000006">
    <property type="protein sequence ID" value="TGY34545.1"/>
    <property type="molecule type" value="Genomic_DNA"/>
</dbReference>
<feature type="transmembrane region" description="Helical" evidence="1">
    <location>
        <begin position="12"/>
        <end position="33"/>
    </location>
</feature>
<gene>
    <name evidence="2" type="ORF">E5352_08855</name>
</gene>
<dbReference type="InterPro" id="IPR021215">
    <property type="entry name" value="DUF2752"/>
</dbReference>
<keyword evidence="1" id="KW-1133">Transmembrane helix</keyword>
<dbReference type="Pfam" id="PF10825">
    <property type="entry name" value="DUF2752"/>
    <property type="match status" value="1"/>
</dbReference>
<keyword evidence="1" id="KW-0812">Transmembrane</keyword>
<keyword evidence="1" id="KW-0472">Membrane</keyword>
<dbReference type="RefSeq" id="WP_026070527.1">
    <property type="nucleotide sequence ID" value="NZ_SRYW01000006.1"/>
</dbReference>
<sequence>MSPSLSRSRLTRWAPLAISASLATGAAVVLRHVSPYASNSPLPGCPLYALTGLYCPGCGSTRCLYSLVHLDWQGAMAMNPLLVISLPFLLLMLLNGAGVRMRALDPLMRVLASPMFWLVLLIGYAVLRNLPWAPFTALAPIS</sequence>
<accession>A0A4S2D0Q9</accession>
<evidence type="ECO:0000256" key="1">
    <source>
        <dbReference type="SAM" id="Phobius"/>
    </source>
</evidence>
<dbReference type="AlphaFoldDB" id="A0A4S2D0Q9"/>
<evidence type="ECO:0000313" key="3">
    <source>
        <dbReference type="Proteomes" id="UP000306631"/>
    </source>
</evidence>
<feature type="transmembrane region" description="Helical" evidence="1">
    <location>
        <begin position="106"/>
        <end position="127"/>
    </location>
</feature>
<feature type="transmembrane region" description="Helical" evidence="1">
    <location>
        <begin position="74"/>
        <end position="94"/>
    </location>
</feature>
<proteinExistence type="predicted"/>
<name>A0A4S2D0Q9_STEMA</name>
<dbReference type="OrthoDB" id="5966662at2"/>